<name>A0A5N6XLU2_9EURO</name>
<dbReference type="Proteomes" id="UP000325558">
    <property type="component" value="Unassembled WGS sequence"/>
</dbReference>
<dbReference type="AlphaFoldDB" id="A0A5N6XLU2"/>
<sequence length="55" mass="6364">MRTEKLLFTSSAAGHIAKNTRPYTFFSEGETHSEQILNACRQYYYTWSALPLTCE</sequence>
<protein>
    <submittedName>
        <fullName evidence="1">Uncharacterized protein</fullName>
    </submittedName>
</protein>
<dbReference type="EMBL" id="ML737325">
    <property type="protein sequence ID" value="KAE8334227.1"/>
    <property type="molecule type" value="Genomic_DNA"/>
</dbReference>
<organism evidence="1">
    <name type="scientific">Aspergillus arachidicola</name>
    <dbReference type="NCBI Taxonomy" id="656916"/>
    <lineage>
        <taxon>Eukaryota</taxon>
        <taxon>Fungi</taxon>
        <taxon>Dikarya</taxon>
        <taxon>Ascomycota</taxon>
        <taxon>Pezizomycotina</taxon>
        <taxon>Eurotiomycetes</taxon>
        <taxon>Eurotiomycetidae</taxon>
        <taxon>Eurotiales</taxon>
        <taxon>Aspergillaceae</taxon>
        <taxon>Aspergillus</taxon>
        <taxon>Aspergillus subgen. Circumdati</taxon>
    </lineage>
</organism>
<gene>
    <name evidence="1" type="ORF">BDV24DRAFT_146226</name>
</gene>
<accession>A0A5N6XLU2</accession>
<reference evidence="1" key="1">
    <citation type="submission" date="2019-04" db="EMBL/GenBank/DDBJ databases">
        <title>Friends and foes A comparative genomics study of 23 Aspergillus species from section Flavi.</title>
        <authorList>
            <consortium name="DOE Joint Genome Institute"/>
            <person name="Kjaerbolling I."/>
            <person name="Vesth T."/>
            <person name="Frisvad J.C."/>
            <person name="Nybo J.L."/>
            <person name="Theobald S."/>
            <person name="Kildgaard S."/>
            <person name="Isbrandt T."/>
            <person name="Kuo A."/>
            <person name="Sato A."/>
            <person name="Lyhne E.K."/>
            <person name="Kogle M.E."/>
            <person name="Wiebenga A."/>
            <person name="Kun R.S."/>
            <person name="Lubbers R.J."/>
            <person name="Makela M.R."/>
            <person name="Barry K."/>
            <person name="Chovatia M."/>
            <person name="Clum A."/>
            <person name="Daum C."/>
            <person name="Haridas S."/>
            <person name="He G."/>
            <person name="LaButti K."/>
            <person name="Lipzen A."/>
            <person name="Mondo S."/>
            <person name="Riley R."/>
            <person name="Salamov A."/>
            <person name="Simmons B.A."/>
            <person name="Magnuson J.K."/>
            <person name="Henrissat B."/>
            <person name="Mortensen U.H."/>
            <person name="Larsen T.O."/>
            <person name="Devries R.P."/>
            <person name="Grigoriev I.V."/>
            <person name="Machida M."/>
            <person name="Baker S.E."/>
            <person name="Andersen M.R."/>
        </authorList>
    </citation>
    <scope>NUCLEOTIDE SEQUENCE</scope>
    <source>
        <strain evidence="1">CBS 117612</strain>
    </source>
</reference>
<proteinExistence type="predicted"/>
<evidence type="ECO:0000313" key="1">
    <source>
        <dbReference type="EMBL" id="KAE8334227.1"/>
    </source>
</evidence>